<feature type="region of interest" description="Disordered" evidence="1">
    <location>
        <begin position="90"/>
        <end position="120"/>
    </location>
</feature>
<dbReference type="Proteomes" id="UP000504606">
    <property type="component" value="Unplaced"/>
</dbReference>
<reference evidence="3" key="2">
    <citation type="submission" date="2025-08" db="UniProtKB">
        <authorList>
            <consortium name="RefSeq"/>
        </authorList>
    </citation>
    <scope>IDENTIFICATION</scope>
    <source>
        <tissue evidence="3">Whole organism</tissue>
    </source>
</reference>
<name>A0A6J1TJV1_FRAOC</name>
<proteinExistence type="predicted"/>
<feature type="region of interest" description="Disordered" evidence="1">
    <location>
        <begin position="33"/>
        <end position="73"/>
    </location>
</feature>
<organism evidence="2 3">
    <name type="scientific">Frankliniella occidentalis</name>
    <name type="common">Western flower thrips</name>
    <name type="synonym">Euthrips occidentalis</name>
    <dbReference type="NCBI Taxonomy" id="133901"/>
    <lineage>
        <taxon>Eukaryota</taxon>
        <taxon>Metazoa</taxon>
        <taxon>Ecdysozoa</taxon>
        <taxon>Arthropoda</taxon>
        <taxon>Hexapoda</taxon>
        <taxon>Insecta</taxon>
        <taxon>Pterygota</taxon>
        <taxon>Neoptera</taxon>
        <taxon>Paraneoptera</taxon>
        <taxon>Thysanoptera</taxon>
        <taxon>Terebrantia</taxon>
        <taxon>Thripoidea</taxon>
        <taxon>Thripidae</taxon>
        <taxon>Frankliniella</taxon>
    </lineage>
</organism>
<evidence type="ECO:0000313" key="3">
    <source>
        <dbReference type="RefSeq" id="XP_026293784.2"/>
    </source>
</evidence>
<gene>
    <name evidence="3" type="primary">LOC113217910</name>
</gene>
<protein>
    <submittedName>
        <fullName evidence="3">Uncharacterized protein LOC113217910</fullName>
    </submittedName>
</protein>
<accession>A0A6J1TJV1</accession>
<dbReference type="GeneID" id="113217910"/>
<sequence length="147" mass="16753">MIAGSSCSCHRLSLCDLATTLLQAIEANKAQDAETLRKRQEQPEYAPYRSLLGRFRRADAQDADDGSPPNPTLLHITRAYLRRLRDDEHAARQESLRRARETIERSARGDDELQDDLDEDDHFADDLRNLNRDSDPSDAIQRIALHS</sequence>
<feature type="compositionally biased region" description="Basic and acidic residues" evidence="1">
    <location>
        <begin position="90"/>
        <end position="111"/>
    </location>
</feature>
<keyword evidence="2" id="KW-1185">Reference proteome</keyword>
<dbReference type="OrthoDB" id="10551137at2759"/>
<dbReference type="RefSeq" id="XP_026293784.2">
    <property type="nucleotide sequence ID" value="XM_026437999.2"/>
</dbReference>
<dbReference type="AlphaFoldDB" id="A0A6J1TJV1"/>
<reference evidence="3" key="1">
    <citation type="journal article" date="2018" name="Proc. Natl. Acad. Sci. U.S.A.">
        <title>Phylogenomics and the evolution of hemipteroid insects.</title>
        <authorList>
            <person name="Johnson K.P."/>
            <person name="Dietrich C.H."/>
            <person name="Friedrich F."/>
            <person name="Beutel R.G."/>
            <person name="Wipfler B."/>
            <person name="Peters R.S."/>
            <person name="Allen J.M."/>
            <person name="Petersen M."/>
            <person name="Donath A."/>
            <person name="Walden K.K."/>
            <person name="Kozlov A.M."/>
            <person name="Podsiadlowski L."/>
            <person name="Mayer C."/>
            <person name="Meusemann K."/>
            <person name="Vasilikopoulos A."/>
            <person name="Waterhouse R.M."/>
            <person name="Cameron S.L."/>
            <person name="Weirauch C."/>
            <person name="Swanson D.R."/>
            <person name="Percy D.M."/>
            <person name="Hardy N.B."/>
            <person name="Terry I."/>
            <person name="Liu S."/>
            <person name="Zhou X."/>
            <person name="Misof B."/>
            <person name="Robertson H.M."/>
            <person name="Yoshizawa K."/>
        </authorList>
    </citation>
    <scope>NUCLEOTIDE SEQUENCE</scope>
    <source>
        <tissue evidence="3">Whole organism</tissue>
    </source>
</reference>
<evidence type="ECO:0000313" key="2">
    <source>
        <dbReference type="Proteomes" id="UP000504606"/>
    </source>
</evidence>
<feature type="compositionally biased region" description="Basic and acidic residues" evidence="1">
    <location>
        <begin position="33"/>
        <end position="42"/>
    </location>
</feature>
<evidence type="ECO:0000256" key="1">
    <source>
        <dbReference type="SAM" id="MobiDB-lite"/>
    </source>
</evidence>
<dbReference type="KEGG" id="foc:113217910"/>